<keyword evidence="3" id="KW-1185">Reference proteome</keyword>
<feature type="transmembrane region" description="Helical" evidence="1">
    <location>
        <begin position="222"/>
        <end position="242"/>
    </location>
</feature>
<comment type="caution">
    <text evidence="2">The sequence shown here is derived from an EMBL/GenBank/DDBJ whole genome shotgun (WGS) entry which is preliminary data.</text>
</comment>
<protein>
    <recommendedName>
        <fullName evidence="4">MFS transporter</fullName>
    </recommendedName>
</protein>
<sequence length="554" mass="58903">MSVLQRMFVPNESAAPSALVVGPPRRLRGNGTLWIATAFALVLGLLWARYLSGVNADSAAQWAWADFAAKHPDSAYDLAWYGGIHPASYSLLTPYLMALIGVPAAAVAASTVSTALLAVLVTRSSVHRPLPVALWGAFALTCNVAAGRATFALGCMFGLAALVAARTAGGAATAGTARSLGWQRTAAVAAFSLLATASSPVAGLFVEVAAAAMLLTGRRRTGWALAVPPPLVVLFTTVLFPFDGVDPISVSTVVICLLCSLAVALLGPASWREVRIGAGVYGLGSVLTWVFDTPIGGNVQRLALIFGGVLLLAALCARPKRSRRQLAALLVVFVASGFWTVKADIIGIPDRSPAGQGTALIAELDRLHADRARIEAVPMLNHWESWGLVRAAELARGWNRQLDVQRNPFFYDHTLDPTNYHDWLRRWSVAYVALPTGPVDSGGVEEAALLRTAPPDYLQEVWRDDNWRLFRFTDAVPLAAAPVTVERAGSAEVVLTVPTAGPVDVRIPWSPWLTAHGPAGACLTRDGDWIRLTAPTPGTYRIGTGYSWPRGTPC</sequence>
<proteinExistence type="predicted"/>
<feature type="transmembrane region" description="Helical" evidence="1">
    <location>
        <begin position="185"/>
        <end position="215"/>
    </location>
</feature>
<evidence type="ECO:0000256" key="1">
    <source>
        <dbReference type="SAM" id="Phobius"/>
    </source>
</evidence>
<dbReference type="EMBL" id="BAAALF010000085">
    <property type="protein sequence ID" value="GAA1248904.1"/>
    <property type="molecule type" value="Genomic_DNA"/>
</dbReference>
<evidence type="ECO:0000313" key="3">
    <source>
        <dbReference type="Proteomes" id="UP001500037"/>
    </source>
</evidence>
<feature type="transmembrane region" description="Helical" evidence="1">
    <location>
        <begin position="274"/>
        <end position="291"/>
    </location>
</feature>
<reference evidence="3" key="1">
    <citation type="journal article" date="2019" name="Int. J. Syst. Evol. Microbiol.">
        <title>The Global Catalogue of Microorganisms (GCM) 10K type strain sequencing project: providing services to taxonomists for standard genome sequencing and annotation.</title>
        <authorList>
            <consortium name="The Broad Institute Genomics Platform"/>
            <consortium name="The Broad Institute Genome Sequencing Center for Infectious Disease"/>
            <person name="Wu L."/>
            <person name="Ma J."/>
        </authorList>
    </citation>
    <scope>NUCLEOTIDE SEQUENCE [LARGE SCALE GENOMIC DNA]</scope>
    <source>
        <strain evidence="3">JCM 13004</strain>
    </source>
</reference>
<gene>
    <name evidence="2" type="ORF">GCM10009665_44710</name>
</gene>
<dbReference type="RefSeq" id="WP_344443691.1">
    <property type="nucleotide sequence ID" value="NZ_BAAALF010000085.1"/>
</dbReference>
<keyword evidence="1" id="KW-0812">Transmembrane</keyword>
<evidence type="ECO:0000313" key="2">
    <source>
        <dbReference type="EMBL" id="GAA1248904.1"/>
    </source>
</evidence>
<keyword evidence="1" id="KW-1133">Transmembrane helix</keyword>
<organism evidence="2 3">
    <name type="scientific">Kitasatospora nipponensis</name>
    <dbReference type="NCBI Taxonomy" id="258049"/>
    <lineage>
        <taxon>Bacteria</taxon>
        <taxon>Bacillati</taxon>
        <taxon>Actinomycetota</taxon>
        <taxon>Actinomycetes</taxon>
        <taxon>Kitasatosporales</taxon>
        <taxon>Streptomycetaceae</taxon>
        <taxon>Kitasatospora</taxon>
    </lineage>
</organism>
<feature type="transmembrane region" description="Helical" evidence="1">
    <location>
        <begin position="324"/>
        <end position="341"/>
    </location>
</feature>
<accession>A0ABP4H473</accession>
<dbReference type="Proteomes" id="UP001500037">
    <property type="component" value="Unassembled WGS sequence"/>
</dbReference>
<feature type="transmembrane region" description="Helical" evidence="1">
    <location>
        <begin position="132"/>
        <end position="165"/>
    </location>
</feature>
<feature type="transmembrane region" description="Helical" evidence="1">
    <location>
        <begin position="248"/>
        <end position="267"/>
    </location>
</feature>
<feature type="transmembrane region" description="Helical" evidence="1">
    <location>
        <begin position="297"/>
        <end position="317"/>
    </location>
</feature>
<keyword evidence="1" id="KW-0472">Membrane</keyword>
<name>A0ABP4H473_9ACTN</name>
<evidence type="ECO:0008006" key="4">
    <source>
        <dbReference type="Google" id="ProtNLM"/>
    </source>
</evidence>
<feature type="transmembrane region" description="Helical" evidence="1">
    <location>
        <begin position="33"/>
        <end position="52"/>
    </location>
</feature>
<feature type="transmembrane region" description="Helical" evidence="1">
    <location>
        <begin position="95"/>
        <end position="120"/>
    </location>
</feature>